<dbReference type="AlphaFoldDB" id="A0A6L5X005"/>
<keyword evidence="2" id="KW-0238">DNA-binding</keyword>
<feature type="domain" description="HTH crp-type" evidence="5">
    <location>
        <begin position="167"/>
        <end position="234"/>
    </location>
</feature>
<dbReference type="Gene3D" id="2.60.120.10">
    <property type="entry name" value="Jelly Rolls"/>
    <property type="match status" value="1"/>
</dbReference>
<dbReference type="PROSITE" id="PS50042">
    <property type="entry name" value="CNMP_BINDING_3"/>
    <property type="match status" value="1"/>
</dbReference>
<name>A0A6L5X005_9FIRM</name>
<dbReference type="Gene3D" id="1.10.10.10">
    <property type="entry name" value="Winged helix-like DNA-binding domain superfamily/Winged helix DNA-binding domain"/>
    <property type="match status" value="1"/>
</dbReference>
<proteinExistence type="predicted"/>
<evidence type="ECO:0000259" key="4">
    <source>
        <dbReference type="PROSITE" id="PS50042"/>
    </source>
</evidence>
<accession>A0A6L5X005</accession>
<dbReference type="PROSITE" id="PS51063">
    <property type="entry name" value="HTH_CRP_2"/>
    <property type="match status" value="1"/>
</dbReference>
<dbReference type="Pfam" id="PF13545">
    <property type="entry name" value="HTH_Crp_2"/>
    <property type="match status" value="1"/>
</dbReference>
<dbReference type="CDD" id="cd00038">
    <property type="entry name" value="CAP_ED"/>
    <property type="match status" value="1"/>
</dbReference>
<evidence type="ECO:0000256" key="1">
    <source>
        <dbReference type="ARBA" id="ARBA00023015"/>
    </source>
</evidence>
<dbReference type="GO" id="GO:0005829">
    <property type="term" value="C:cytosol"/>
    <property type="evidence" value="ECO:0007669"/>
    <property type="project" value="TreeGrafter"/>
</dbReference>
<feature type="domain" description="Cyclic nucleotide-binding" evidence="4">
    <location>
        <begin position="34"/>
        <end position="141"/>
    </location>
</feature>
<dbReference type="SUPFAM" id="SSF46785">
    <property type="entry name" value="Winged helix' DNA-binding domain"/>
    <property type="match status" value="1"/>
</dbReference>
<keyword evidence="1" id="KW-0805">Transcription regulation</keyword>
<dbReference type="InterPro" id="IPR036390">
    <property type="entry name" value="WH_DNA-bd_sf"/>
</dbReference>
<dbReference type="EMBL" id="VULZ01000001">
    <property type="protein sequence ID" value="MSS13699.1"/>
    <property type="molecule type" value="Genomic_DNA"/>
</dbReference>
<dbReference type="InterPro" id="IPR000595">
    <property type="entry name" value="cNMP-bd_dom"/>
</dbReference>
<dbReference type="GO" id="GO:0003677">
    <property type="term" value="F:DNA binding"/>
    <property type="evidence" value="ECO:0007669"/>
    <property type="project" value="UniProtKB-KW"/>
</dbReference>
<dbReference type="Proteomes" id="UP000481852">
    <property type="component" value="Unassembled WGS sequence"/>
</dbReference>
<dbReference type="InterPro" id="IPR012318">
    <property type="entry name" value="HTH_CRP"/>
</dbReference>
<dbReference type="PANTHER" id="PTHR24567">
    <property type="entry name" value="CRP FAMILY TRANSCRIPTIONAL REGULATORY PROTEIN"/>
    <property type="match status" value="1"/>
</dbReference>
<dbReference type="InterPro" id="IPR050397">
    <property type="entry name" value="Env_Response_Regulators"/>
</dbReference>
<reference evidence="6 7" key="1">
    <citation type="submission" date="2019-08" db="EMBL/GenBank/DDBJ databases">
        <title>In-depth cultivation of the pig gut microbiome towards novel bacterial diversity and tailored functional studies.</title>
        <authorList>
            <person name="Wylensek D."/>
            <person name="Hitch T.C.A."/>
            <person name="Clavel T."/>
        </authorList>
    </citation>
    <scope>NUCLEOTIDE SEQUENCE [LARGE SCALE GENOMIC DNA]</scope>
    <source>
        <strain evidence="6 7">Oil+RF-744-WCA-WT-11</strain>
    </source>
</reference>
<sequence>MPGDAFGGMDLMRTSENEKGTCINCGKCSGEMTIFAGVPEEKRKLVTDRGRHLHKRKGSYLFRAGEPVGDIWILRSGKVKLCVGSPDGREMIIGIFAGGEAIWEGLFLNGSLYPYSAVCLTTVDVCAIPVHDFQTMLQDTSVAWSIITVLSRKLHDANERNMILSAKEPEVRVAKLLLYEVEHVSSPEIDLRLEDIAASLNLRPETVSRKLREMEKAGILKRTGKGKLHIHDQEAIRQLAG</sequence>
<protein>
    <submittedName>
        <fullName evidence="6">Crp/Fnr family transcriptional regulator</fullName>
    </submittedName>
</protein>
<evidence type="ECO:0000256" key="2">
    <source>
        <dbReference type="ARBA" id="ARBA00023125"/>
    </source>
</evidence>
<evidence type="ECO:0000313" key="7">
    <source>
        <dbReference type="Proteomes" id="UP000481852"/>
    </source>
</evidence>
<keyword evidence="7" id="KW-1185">Reference proteome</keyword>
<evidence type="ECO:0000313" key="6">
    <source>
        <dbReference type="EMBL" id="MSS13699.1"/>
    </source>
</evidence>
<comment type="caution">
    <text evidence="6">The sequence shown here is derived from an EMBL/GenBank/DDBJ whole genome shotgun (WGS) entry which is preliminary data.</text>
</comment>
<dbReference type="InterPro" id="IPR014710">
    <property type="entry name" value="RmlC-like_jellyroll"/>
</dbReference>
<dbReference type="GO" id="GO:0003700">
    <property type="term" value="F:DNA-binding transcription factor activity"/>
    <property type="evidence" value="ECO:0007669"/>
    <property type="project" value="TreeGrafter"/>
</dbReference>
<evidence type="ECO:0000256" key="3">
    <source>
        <dbReference type="ARBA" id="ARBA00023163"/>
    </source>
</evidence>
<keyword evidence="3" id="KW-0804">Transcription</keyword>
<evidence type="ECO:0000259" key="5">
    <source>
        <dbReference type="PROSITE" id="PS51063"/>
    </source>
</evidence>
<dbReference type="Pfam" id="PF00027">
    <property type="entry name" value="cNMP_binding"/>
    <property type="match status" value="1"/>
</dbReference>
<organism evidence="6 7">
    <name type="scientific">Porcincola intestinalis</name>
    <dbReference type="NCBI Taxonomy" id="2606632"/>
    <lineage>
        <taxon>Bacteria</taxon>
        <taxon>Bacillati</taxon>
        <taxon>Bacillota</taxon>
        <taxon>Clostridia</taxon>
        <taxon>Lachnospirales</taxon>
        <taxon>Lachnospiraceae</taxon>
        <taxon>Porcincola</taxon>
    </lineage>
</organism>
<gene>
    <name evidence="6" type="ORF">FYJ35_01300</name>
</gene>
<dbReference type="SMART" id="SM00100">
    <property type="entry name" value="cNMP"/>
    <property type="match status" value="1"/>
</dbReference>
<dbReference type="InterPro" id="IPR018490">
    <property type="entry name" value="cNMP-bd_dom_sf"/>
</dbReference>
<dbReference type="InterPro" id="IPR036388">
    <property type="entry name" value="WH-like_DNA-bd_sf"/>
</dbReference>
<dbReference type="SUPFAM" id="SSF51206">
    <property type="entry name" value="cAMP-binding domain-like"/>
    <property type="match status" value="1"/>
</dbReference>
<dbReference type="PANTHER" id="PTHR24567:SF26">
    <property type="entry name" value="REGULATORY PROTEIN YEIL"/>
    <property type="match status" value="1"/>
</dbReference>
<dbReference type="SMART" id="SM00419">
    <property type="entry name" value="HTH_CRP"/>
    <property type="match status" value="1"/>
</dbReference>